<dbReference type="Gene3D" id="1.10.1660.10">
    <property type="match status" value="1"/>
</dbReference>
<keyword evidence="4" id="KW-0804">Transcription</keyword>
<dbReference type="InterPro" id="IPR036244">
    <property type="entry name" value="TipA-like_antibiotic-bd"/>
</dbReference>
<dbReference type="Gene3D" id="1.10.490.50">
    <property type="entry name" value="Antibiotic binding domain of TipA-like multidrug resistance regulators"/>
    <property type="match status" value="1"/>
</dbReference>
<dbReference type="InterPro" id="IPR000551">
    <property type="entry name" value="MerR-type_HTH_dom"/>
</dbReference>
<protein>
    <recommendedName>
        <fullName evidence="5">HTH merR-type domain-containing protein</fullName>
    </recommendedName>
</protein>
<evidence type="ECO:0000259" key="5">
    <source>
        <dbReference type="PROSITE" id="PS50937"/>
    </source>
</evidence>
<accession>A0A1E5T228</accession>
<evidence type="ECO:0000256" key="1">
    <source>
        <dbReference type="ARBA" id="ARBA00023015"/>
    </source>
</evidence>
<feature type="domain" description="HTH merR-type" evidence="5">
    <location>
        <begin position="7"/>
        <end position="76"/>
    </location>
</feature>
<dbReference type="InterPro" id="IPR009061">
    <property type="entry name" value="DNA-bd_dom_put_sf"/>
</dbReference>
<dbReference type="InterPro" id="IPR047057">
    <property type="entry name" value="MerR_fam"/>
</dbReference>
<dbReference type="Pfam" id="PF13411">
    <property type="entry name" value="MerR_1"/>
    <property type="match status" value="1"/>
</dbReference>
<dbReference type="GO" id="GO:0003677">
    <property type="term" value="F:DNA binding"/>
    <property type="evidence" value="ECO:0007669"/>
    <property type="project" value="UniProtKB-KW"/>
</dbReference>
<dbReference type="InterPro" id="IPR012925">
    <property type="entry name" value="TipAS_dom"/>
</dbReference>
<comment type="caution">
    <text evidence="6">The sequence shown here is derived from an EMBL/GenBank/DDBJ whole genome shotgun (WGS) entry which is preliminary data.</text>
</comment>
<dbReference type="Pfam" id="PF07739">
    <property type="entry name" value="TipAS"/>
    <property type="match status" value="1"/>
</dbReference>
<proteinExistence type="predicted"/>
<organism evidence="6 7">
    <name type="scientific">Roseivirga misakiensis</name>
    <dbReference type="NCBI Taxonomy" id="1563681"/>
    <lineage>
        <taxon>Bacteria</taxon>
        <taxon>Pseudomonadati</taxon>
        <taxon>Bacteroidota</taxon>
        <taxon>Cytophagia</taxon>
        <taxon>Cytophagales</taxon>
        <taxon>Roseivirgaceae</taxon>
        <taxon>Roseivirga</taxon>
    </lineage>
</organism>
<gene>
    <name evidence="6" type="ORF">BFP71_18780</name>
</gene>
<evidence type="ECO:0000313" key="7">
    <source>
        <dbReference type="Proteomes" id="UP000095552"/>
    </source>
</evidence>
<evidence type="ECO:0000256" key="4">
    <source>
        <dbReference type="ARBA" id="ARBA00023163"/>
    </source>
</evidence>
<keyword evidence="3" id="KW-0010">Activator</keyword>
<dbReference type="EMBL" id="MDGQ01000005">
    <property type="protein sequence ID" value="OEK05433.1"/>
    <property type="molecule type" value="Genomic_DNA"/>
</dbReference>
<sequence length="255" mass="30058">MENDNQLYSIKALAELANVSIRTLHHYDNIGLLSPANRSDKGYRFYQKEELYRLQQIMFYKTLGYELSEIKRILDSESFDLIDSLNRQRKALLKKSSNLQKLIITIDKTINELKNKEGMITDEEMYEGFSKADATAYEAEVKARWGDEVEEAKQNIQAMSKQGWKDTKQEAEEINLWLANLIHKPANDREVQQVIQLHFQHIQKFYEVSEERYRGLANMYLEDERFKKHYDEVKPGLAEFLSRGMHQFCDNGMKV</sequence>
<dbReference type="CDD" id="cd01106">
    <property type="entry name" value="HTH_TipAL-Mta"/>
    <property type="match status" value="1"/>
</dbReference>
<dbReference type="PROSITE" id="PS50937">
    <property type="entry name" value="HTH_MERR_2"/>
    <property type="match status" value="1"/>
</dbReference>
<evidence type="ECO:0000313" key="6">
    <source>
        <dbReference type="EMBL" id="OEK05433.1"/>
    </source>
</evidence>
<dbReference type="SUPFAM" id="SSF89082">
    <property type="entry name" value="Antibiotic binding domain of TipA-like multidrug resistance regulators"/>
    <property type="match status" value="1"/>
</dbReference>
<evidence type="ECO:0000256" key="3">
    <source>
        <dbReference type="ARBA" id="ARBA00023159"/>
    </source>
</evidence>
<dbReference type="Proteomes" id="UP000095552">
    <property type="component" value="Unassembled WGS sequence"/>
</dbReference>
<dbReference type="AlphaFoldDB" id="A0A1E5T228"/>
<reference evidence="6 7" key="1">
    <citation type="submission" date="2016-08" db="EMBL/GenBank/DDBJ databases">
        <title>Draft genome of Fabibacter sp. strain SK-8.</title>
        <authorList>
            <person name="Wong S.-K."/>
            <person name="Hamasaki K."/>
            <person name="Yoshizawa S."/>
        </authorList>
    </citation>
    <scope>NUCLEOTIDE SEQUENCE [LARGE SCALE GENOMIC DNA]</scope>
    <source>
        <strain evidence="6 7">SK-8</strain>
    </source>
</reference>
<evidence type="ECO:0000256" key="2">
    <source>
        <dbReference type="ARBA" id="ARBA00023125"/>
    </source>
</evidence>
<keyword evidence="7" id="KW-1185">Reference proteome</keyword>
<keyword evidence="1" id="KW-0805">Transcription regulation</keyword>
<dbReference type="SMART" id="SM00422">
    <property type="entry name" value="HTH_MERR"/>
    <property type="match status" value="1"/>
</dbReference>
<dbReference type="SUPFAM" id="SSF46955">
    <property type="entry name" value="Putative DNA-binding domain"/>
    <property type="match status" value="1"/>
</dbReference>
<dbReference type="PANTHER" id="PTHR30204:SF90">
    <property type="entry name" value="HTH-TYPE TRANSCRIPTIONAL ACTIVATOR MTA"/>
    <property type="match status" value="1"/>
</dbReference>
<dbReference type="STRING" id="1563681.BFP71_18780"/>
<dbReference type="OrthoDB" id="1894615at2"/>
<name>A0A1E5T228_9BACT</name>
<dbReference type="PANTHER" id="PTHR30204">
    <property type="entry name" value="REDOX-CYCLING DRUG-SENSING TRANSCRIPTIONAL ACTIVATOR SOXR"/>
    <property type="match status" value="1"/>
</dbReference>
<dbReference type="GO" id="GO:0003700">
    <property type="term" value="F:DNA-binding transcription factor activity"/>
    <property type="evidence" value="ECO:0007669"/>
    <property type="project" value="InterPro"/>
</dbReference>
<keyword evidence="2" id="KW-0238">DNA-binding</keyword>